<dbReference type="Gene3D" id="3.40.710.10">
    <property type="entry name" value="DD-peptidase/beta-lactamase superfamily"/>
    <property type="match status" value="1"/>
</dbReference>
<dbReference type="PANTHER" id="PTHR46825">
    <property type="entry name" value="D-ALANYL-D-ALANINE-CARBOXYPEPTIDASE/ENDOPEPTIDASE AMPH"/>
    <property type="match status" value="1"/>
</dbReference>
<evidence type="ECO:0000259" key="4">
    <source>
        <dbReference type="Pfam" id="PF00144"/>
    </source>
</evidence>
<dbReference type="PANTHER" id="PTHR46825:SF11">
    <property type="entry name" value="PENICILLIN-BINDING PROTEIN 4"/>
    <property type="match status" value="1"/>
</dbReference>
<keyword evidence="2" id="KW-0472">Membrane</keyword>
<evidence type="ECO:0000313" key="5">
    <source>
        <dbReference type="EMBL" id="SFC60816.1"/>
    </source>
</evidence>
<keyword evidence="6" id="KW-1185">Reference proteome</keyword>
<dbReference type="Pfam" id="PF00144">
    <property type="entry name" value="Beta-lactamase"/>
    <property type="match status" value="1"/>
</dbReference>
<protein>
    <submittedName>
        <fullName evidence="5">CubicO group peptidase, beta-lactamase class C family</fullName>
    </submittedName>
</protein>
<dbReference type="InterPro" id="IPR012338">
    <property type="entry name" value="Beta-lactam/transpept-like"/>
</dbReference>
<evidence type="ECO:0000313" key="6">
    <source>
        <dbReference type="Proteomes" id="UP000198862"/>
    </source>
</evidence>
<feature type="chain" id="PRO_5011486788" evidence="3">
    <location>
        <begin position="25"/>
        <end position="399"/>
    </location>
</feature>
<name>A0A1I1KIW7_9GAMM</name>
<proteinExistence type="predicted"/>
<reference evidence="5 6" key="1">
    <citation type="submission" date="2016-10" db="EMBL/GenBank/DDBJ databases">
        <authorList>
            <person name="de Groot N.N."/>
        </authorList>
    </citation>
    <scope>NUCLEOTIDE SEQUENCE [LARGE SCALE GENOMIC DNA]</scope>
    <source>
        <strain evidence="5 6">DSM 6059</strain>
    </source>
</reference>
<dbReference type="PROSITE" id="PS51257">
    <property type="entry name" value="PROKAR_LIPOPROTEIN"/>
    <property type="match status" value="1"/>
</dbReference>
<comment type="subcellular location">
    <subcellularLocation>
        <location evidence="1">Membrane</location>
    </subcellularLocation>
</comment>
<dbReference type="STRING" id="1123010.SAMN02745724_02081"/>
<dbReference type="Proteomes" id="UP000198862">
    <property type="component" value="Unassembled WGS sequence"/>
</dbReference>
<dbReference type="GO" id="GO:0016020">
    <property type="term" value="C:membrane"/>
    <property type="evidence" value="ECO:0007669"/>
    <property type="project" value="UniProtKB-SubCell"/>
</dbReference>
<accession>A0A1I1KIW7</accession>
<keyword evidence="3" id="KW-0732">Signal</keyword>
<evidence type="ECO:0000256" key="3">
    <source>
        <dbReference type="SAM" id="SignalP"/>
    </source>
</evidence>
<gene>
    <name evidence="5" type="ORF">SAMN02745724_02081</name>
</gene>
<feature type="domain" description="Beta-lactamase-related" evidence="4">
    <location>
        <begin position="60"/>
        <end position="381"/>
    </location>
</feature>
<dbReference type="InterPro" id="IPR001466">
    <property type="entry name" value="Beta-lactam-related"/>
</dbReference>
<evidence type="ECO:0000256" key="1">
    <source>
        <dbReference type="ARBA" id="ARBA00004370"/>
    </source>
</evidence>
<organism evidence="5 6">
    <name type="scientific">Pseudoalteromonas denitrificans DSM 6059</name>
    <dbReference type="NCBI Taxonomy" id="1123010"/>
    <lineage>
        <taxon>Bacteria</taxon>
        <taxon>Pseudomonadati</taxon>
        <taxon>Pseudomonadota</taxon>
        <taxon>Gammaproteobacteria</taxon>
        <taxon>Alteromonadales</taxon>
        <taxon>Pseudoalteromonadaceae</taxon>
        <taxon>Pseudoalteromonas</taxon>
    </lineage>
</organism>
<dbReference type="RefSeq" id="WP_245763798.1">
    <property type="nucleotide sequence ID" value="NZ_FOLO01000013.1"/>
</dbReference>
<dbReference type="AlphaFoldDB" id="A0A1I1KIW7"/>
<dbReference type="SUPFAM" id="SSF56601">
    <property type="entry name" value="beta-lactamase/transpeptidase-like"/>
    <property type="match status" value="1"/>
</dbReference>
<dbReference type="InterPro" id="IPR050491">
    <property type="entry name" value="AmpC-like"/>
</dbReference>
<feature type="signal peptide" evidence="3">
    <location>
        <begin position="1"/>
        <end position="24"/>
    </location>
</feature>
<sequence>MRLYKSKKAVVSTISMLMILTACGSNKGTKIKDELPQAKPATGMAGDGNLKSIVNYIRVEAGLPALAAVMVHDGEVIELAADGLRSIEDNQNVTTEDKWHLGSLTKSMTSTLAARLVRKGEIQWSTTISDVYPEMIGMMKPEYEAVRLDELLSHTSGMRRSISNIDKYEYISSDINTQRQKMVEDALSLSPKMTKGQYLYSNLGYMVAGAMLEKVMGNTWETLITDNVFIPLNMKDSHFGAPDKQGTVMQPVGHVAKGGGWEAVKVSASNIADNPVVLGPAGTVHASLTDMGHYLIAHLAGAKNRHVPDFLTAQEFKKLHTPMENSHYALGWGVGENFLTHNGSNTMWLATIEISADKNTAIFVVTNAADLDKNDSTAARASKKLLHELMARSDAAFNH</sequence>
<dbReference type="EMBL" id="FOLO01000013">
    <property type="protein sequence ID" value="SFC60816.1"/>
    <property type="molecule type" value="Genomic_DNA"/>
</dbReference>
<evidence type="ECO:0000256" key="2">
    <source>
        <dbReference type="ARBA" id="ARBA00023136"/>
    </source>
</evidence>